<name>A0ABS9WZB1_9GAMM</name>
<keyword evidence="1" id="KW-0812">Transmembrane</keyword>
<keyword evidence="1" id="KW-1133">Transmembrane helix</keyword>
<keyword evidence="4" id="KW-1185">Reference proteome</keyword>
<feature type="transmembrane region" description="Helical" evidence="1">
    <location>
        <begin position="17"/>
        <end position="38"/>
    </location>
</feature>
<reference evidence="3" key="1">
    <citation type="submission" date="2022-01" db="EMBL/GenBank/DDBJ databases">
        <title>Colwellia maritima, isolated from seawater.</title>
        <authorList>
            <person name="Kristyanto S."/>
            <person name="Jung J."/>
            <person name="Jeon C.O."/>
        </authorList>
    </citation>
    <scope>NUCLEOTIDE SEQUENCE</scope>
    <source>
        <strain evidence="3">MSW7</strain>
    </source>
</reference>
<evidence type="ECO:0000256" key="1">
    <source>
        <dbReference type="SAM" id="Phobius"/>
    </source>
</evidence>
<dbReference type="Pfam" id="PF14341">
    <property type="entry name" value="PilX_N"/>
    <property type="match status" value="1"/>
</dbReference>
<dbReference type="InterPro" id="IPR025746">
    <property type="entry name" value="PilX_N_dom"/>
</dbReference>
<dbReference type="EMBL" id="JAKKSL010000001">
    <property type="protein sequence ID" value="MCI2283140.1"/>
    <property type="molecule type" value="Genomic_DNA"/>
</dbReference>
<proteinExistence type="predicted"/>
<dbReference type="Proteomes" id="UP001139646">
    <property type="component" value="Unassembled WGS sequence"/>
</dbReference>
<gene>
    <name evidence="3" type="ORF">L3081_06700</name>
</gene>
<evidence type="ECO:0000313" key="4">
    <source>
        <dbReference type="Proteomes" id="UP001139646"/>
    </source>
</evidence>
<evidence type="ECO:0000313" key="3">
    <source>
        <dbReference type="EMBL" id="MCI2283140.1"/>
    </source>
</evidence>
<dbReference type="RefSeq" id="WP_242284362.1">
    <property type="nucleotide sequence ID" value="NZ_JAKKSL010000001.1"/>
</dbReference>
<comment type="caution">
    <text evidence="3">The sequence shown here is derived from an EMBL/GenBank/DDBJ whole genome shotgun (WGS) entry which is preliminary data.</text>
</comment>
<feature type="domain" description="Type 4 fimbrial biogenesis protein PilX N-terminal" evidence="2">
    <location>
        <begin position="16"/>
        <end position="55"/>
    </location>
</feature>
<sequence length="171" mass="18296">MVNDVKNGTFRHNKESGVVLIVSLVFLVALTAVAAALMQNTTTDMKMSGAAEEKVVADQEVVSAIDEFVFNEVTGGGGNNIFAQPVATFQGGAIDIKADLVNTNKQGDIDTALLDLANNQFQRELPCPRSRTPSSSSVGCNILRIQISKKYGRHKTSTVEVNSGIVQEVIK</sequence>
<organism evidence="3 4">
    <name type="scientific">Colwellia maritima</name>
    <dbReference type="NCBI Taxonomy" id="2912588"/>
    <lineage>
        <taxon>Bacteria</taxon>
        <taxon>Pseudomonadati</taxon>
        <taxon>Pseudomonadota</taxon>
        <taxon>Gammaproteobacteria</taxon>
        <taxon>Alteromonadales</taxon>
        <taxon>Colwelliaceae</taxon>
        <taxon>Colwellia</taxon>
    </lineage>
</organism>
<keyword evidence="1" id="KW-0472">Membrane</keyword>
<evidence type="ECO:0000259" key="2">
    <source>
        <dbReference type="Pfam" id="PF14341"/>
    </source>
</evidence>
<accession>A0ABS9WZB1</accession>
<protein>
    <submittedName>
        <fullName evidence="3">PilX N-terminal domain-containing pilus assembly protein</fullName>
    </submittedName>
</protein>